<evidence type="ECO:0000256" key="5">
    <source>
        <dbReference type="SAM" id="MobiDB-lite"/>
    </source>
</evidence>
<evidence type="ECO:0000313" key="8">
    <source>
        <dbReference type="EMBL" id="MTW09796.1"/>
    </source>
</evidence>
<dbReference type="Gene3D" id="3.10.20.310">
    <property type="entry name" value="membrane protein fhac"/>
    <property type="match status" value="1"/>
</dbReference>
<dbReference type="Pfam" id="PF01734">
    <property type="entry name" value="Patatin"/>
    <property type="match status" value="1"/>
</dbReference>
<feature type="domain" description="PNPLA" evidence="7">
    <location>
        <begin position="61"/>
        <end position="253"/>
    </location>
</feature>
<keyword evidence="9" id="KW-1185">Reference proteome</keyword>
<accession>A0A6L6QDJ5</accession>
<evidence type="ECO:0000313" key="9">
    <source>
        <dbReference type="Proteomes" id="UP000472320"/>
    </source>
</evidence>
<dbReference type="PANTHER" id="PTHR14226">
    <property type="entry name" value="NEUROPATHY TARGET ESTERASE/SWISS CHEESE D.MELANOGASTER"/>
    <property type="match status" value="1"/>
</dbReference>
<feature type="short sequence motif" description="DGA/G" evidence="4">
    <location>
        <begin position="240"/>
        <end position="242"/>
    </location>
</feature>
<dbReference type="EMBL" id="WNKX01000002">
    <property type="protein sequence ID" value="MTW09796.1"/>
    <property type="molecule type" value="Genomic_DNA"/>
</dbReference>
<dbReference type="CDD" id="cd07205">
    <property type="entry name" value="Pat_PNPLA6_PNPLA7_NTE1_like"/>
    <property type="match status" value="1"/>
</dbReference>
<comment type="caution">
    <text evidence="8">The sequence shown here is derived from an EMBL/GenBank/DDBJ whole genome shotgun (WGS) entry which is preliminary data.</text>
</comment>
<dbReference type="InterPro" id="IPR010827">
    <property type="entry name" value="BamA/TamA_POTRA"/>
</dbReference>
<feature type="chain" id="PRO_5026790945" evidence="6">
    <location>
        <begin position="19"/>
        <end position="761"/>
    </location>
</feature>
<gene>
    <name evidence="8" type="ORF">GM658_04220</name>
</gene>
<feature type="active site" description="Nucleophile" evidence="4">
    <location>
        <position position="94"/>
    </location>
</feature>
<evidence type="ECO:0000256" key="2">
    <source>
        <dbReference type="ARBA" id="ARBA00022963"/>
    </source>
</evidence>
<dbReference type="InterPro" id="IPR002641">
    <property type="entry name" value="PNPLA_dom"/>
</dbReference>
<dbReference type="Pfam" id="PF07244">
    <property type="entry name" value="POTRA"/>
    <property type="match status" value="1"/>
</dbReference>
<reference evidence="8 9" key="1">
    <citation type="submission" date="2019-11" db="EMBL/GenBank/DDBJ databases">
        <title>Type strains purchased from KCTC, JCM and DSMZ.</title>
        <authorList>
            <person name="Lu H."/>
        </authorList>
    </citation>
    <scope>NUCLEOTIDE SEQUENCE [LARGE SCALE GENOMIC DNA]</scope>
    <source>
        <strain evidence="8 9">JCM 31587</strain>
    </source>
</reference>
<name>A0A6L6QDJ5_9BURK</name>
<dbReference type="GO" id="GO:0016042">
    <property type="term" value="P:lipid catabolic process"/>
    <property type="evidence" value="ECO:0007669"/>
    <property type="project" value="UniProtKB-UniRule"/>
</dbReference>
<feature type="short sequence motif" description="GXSXG" evidence="4">
    <location>
        <begin position="92"/>
        <end position="96"/>
    </location>
</feature>
<dbReference type="PROSITE" id="PS51635">
    <property type="entry name" value="PNPLA"/>
    <property type="match status" value="1"/>
</dbReference>
<feature type="compositionally biased region" description="Polar residues" evidence="5">
    <location>
        <begin position="27"/>
        <end position="46"/>
    </location>
</feature>
<dbReference type="Proteomes" id="UP000472320">
    <property type="component" value="Unassembled WGS sequence"/>
</dbReference>
<sequence length="761" mass="81700">MKWLGLVLALLCAGFACADETQQSWVRPKGQTQVTRPPQASVSPLGSDTGLPVLARPKVALVLSGGGARGFAHIGVLRTLQEMHIPVDIVVGTSMGSVIGGAWAAGASVKDLETMAATTDWDSVVADRPARDQLHFRRRDEDIQIPSRIEFGITRQGVQGPPAAASNAALEMALQRLLPRGTRDLPVSQLPLPFRSVASDLLTGELVVLDNTPLFQTIRASLAVPGVFAPVRIKDRLVVDGGLVRNLPVDMARSMGADIVIAVNVGTPLAPEKELHSALGVANQMLQILTEQNVQRSLSELHRDDILVAPNLDGVSFLDFSTHEKAIAAGAAAARELAPRLAALAVPEKDYIALESLRLATPVDTDRPVKLAKVQIQGVRDVNPEVLVKQSGLEPGQPTTREQVRQAAVALYGRGDMARVETDIDDVEGERTVTIRATEAEWARSRMRVGLELASDFRDSNNFAIKVMHVRSALNDWGGELRTEGRLGNERGLGVQWWQPLGPGSQWFVMPSAQIGRIAGDIFERERRTARVSYSTRAASFALGRQFGNWGELSVGVSRQAYSVRPLIPQDPAAAVDRVYDTKTFARFRVDTLDSLAFPTRGTLITIGREQTPGSGKSVGTAANWSATALQAFLWNDWAGHVSVEWAKAQTGASPVTLGGFLRLSGTPTDSIQGPTIVLGRLVLARRIAALPSAFGGTMRAGFSLETGGGFDRDATASGRAFKQAGSAFLSVETRFGPLFLGAGATRHGEETLYLFLGPVW</sequence>
<dbReference type="GO" id="GO:0016787">
    <property type="term" value="F:hydrolase activity"/>
    <property type="evidence" value="ECO:0007669"/>
    <property type="project" value="UniProtKB-UniRule"/>
</dbReference>
<feature type="short sequence motif" description="GXGXXG" evidence="4">
    <location>
        <begin position="65"/>
        <end position="70"/>
    </location>
</feature>
<evidence type="ECO:0000256" key="1">
    <source>
        <dbReference type="ARBA" id="ARBA00022801"/>
    </source>
</evidence>
<dbReference type="RefSeq" id="WP_155452743.1">
    <property type="nucleotide sequence ID" value="NZ_WNKX01000002.1"/>
</dbReference>
<dbReference type="Gene3D" id="3.40.1090.10">
    <property type="entry name" value="Cytosolic phospholipase A2 catalytic domain"/>
    <property type="match status" value="2"/>
</dbReference>
<evidence type="ECO:0000259" key="7">
    <source>
        <dbReference type="PROSITE" id="PS51635"/>
    </source>
</evidence>
<dbReference type="OrthoDB" id="5290098at2"/>
<dbReference type="PANTHER" id="PTHR14226:SF29">
    <property type="entry name" value="NEUROPATHY TARGET ESTERASE SWS"/>
    <property type="match status" value="1"/>
</dbReference>
<feature type="active site" description="Proton acceptor" evidence="4">
    <location>
        <position position="240"/>
    </location>
</feature>
<keyword evidence="6" id="KW-0732">Signal</keyword>
<evidence type="ECO:0000256" key="6">
    <source>
        <dbReference type="SAM" id="SignalP"/>
    </source>
</evidence>
<evidence type="ECO:0000256" key="4">
    <source>
        <dbReference type="PROSITE-ProRule" id="PRU01161"/>
    </source>
</evidence>
<dbReference type="InterPro" id="IPR050301">
    <property type="entry name" value="NTE"/>
</dbReference>
<dbReference type="PROSITE" id="PS51257">
    <property type="entry name" value="PROKAR_LIPOPROTEIN"/>
    <property type="match status" value="1"/>
</dbReference>
<proteinExistence type="predicted"/>
<organism evidence="8 9">
    <name type="scientific">Massilia eburnea</name>
    <dbReference type="NCBI Taxonomy" id="1776165"/>
    <lineage>
        <taxon>Bacteria</taxon>
        <taxon>Pseudomonadati</taxon>
        <taxon>Pseudomonadota</taxon>
        <taxon>Betaproteobacteria</taxon>
        <taxon>Burkholderiales</taxon>
        <taxon>Oxalobacteraceae</taxon>
        <taxon>Telluria group</taxon>
        <taxon>Massilia</taxon>
    </lineage>
</organism>
<feature type="signal peptide" evidence="6">
    <location>
        <begin position="1"/>
        <end position="18"/>
    </location>
</feature>
<keyword evidence="3 4" id="KW-0443">Lipid metabolism</keyword>
<feature type="region of interest" description="Disordered" evidence="5">
    <location>
        <begin position="27"/>
        <end position="48"/>
    </location>
</feature>
<protein>
    <submittedName>
        <fullName evidence="8">Patatin domain-containing protein</fullName>
    </submittedName>
</protein>
<evidence type="ECO:0000256" key="3">
    <source>
        <dbReference type="ARBA" id="ARBA00023098"/>
    </source>
</evidence>
<dbReference type="AlphaFoldDB" id="A0A6L6QDJ5"/>
<dbReference type="SUPFAM" id="SSF52151">
    <property type="entry name" value="FabD/lysophospholipase-like"/>
    <property type="match status" value="1"/>
</dbReference>
<dbReference type="InterPro" id="IPR016035">
    <property type="entry name" value="Acyl_Trfase/lysoPLipase"/>
</dbReference>
<keyword evidence="1 4" id="KW-0378">Hydrolase</keyword>
<keyword evidence="2 4" id="KW-0442">Lipid degradation</keyword>